<feature type="repeat" description="TPR" evidence="2">
    <location>
        <begin position="124"/>
        <end position="157"/>
    </location>
</feature>
<dbReference type="InterPro" id="IPR027417">
    <property type="entry name" value="P-loop_NTPase"/>
</dbReference>
<reference evidence="4" key="1">
    <citation type="journal article" date="2019" name="Int. J. Syst. Evol. Microbiol.">
        <title>The Global Catalogue of Microorganisms (GCM) 10K type strain sequencing project: providing services to taxonomists for standard genome sequencing and annotation.</title>
        <authorList>
            <consortium name="The Broad Institute Genomics Platform"/>
            <consortium name="The Broad Institute Genome Sequencing Center for Infectious Disease"/>
            <person name="Wu L."/>
            <person name="Ma J."/>
        </authorList>
    </citation>
    <scope>NUCLEOTIDE SEQUENCE [LARGE SCALE GENOMIC DNA]</scope>
    <source>
        <strain evidence="4">JCM 17543</strain>
    </source>
</reference>
<sequence length="507" mass="56935">MRGGNFAQARQMLQDHLLLSPNDADALSILAEIAANQRSTEEATILLRRALAADPSVNRRLALVFHLQKSAPAHALAEIEQLPQSVRNDFEVQAVESGIAGALGMHDRQIALYKSMLRDQPGNPGVWVSLGNALKTVGRTNDAIKALQKAIRADPAHGDAWWTLANFKSFKFLPADIGRMQAALRSRPGEDHALHIHFALGKAFEDRREFEQSFRHYAAGNAIRARTFSPDQVEVTDFVDESLKTITPEFFERHAGSGHTDGSPIFVVGLHRSGSTLIEQILASHPLIEGTTELPVMRSIRDRLSRSSGLSAVEAIAAVSPSEMRAIGEEYIDRTRPFRQTDRPYFVDKMPSNWMNLALIRAALPNAHVIDARRHPMACGFSNFKQNYATGLGFSYDLRWIGAFYRDYWRFMQHFEQVQPGVVCRMINEQLIEQPEAEVRRMIDHLGLPFDPACLEFHKTDRAIRTPSAEQVRRPINRAGVDVWRDYEPWLGGLKQALGPALDHWAD</sequence>
<keyword evidence="2" id="KW-0802">TPR repeat</keyword>
<proteinExistence type="predicted"/>
<evidence type="ECO:0000313" key="3">
    <source>
        <dbReference type="EMBL" id="GAA3896431.1"/>
    </source>
</evidence>
<dbReference type="InterPro" id="IPR011990">
    <property type="entry name" value="TPR-like_helical_dom_sf"/>
</dbReference>
<name>A0ABP7L7R1_9SPHN</name>
<gene>
    <name evidence="3" type="ORF">GCM10022276_14270</name>
</gene>
<keyword evidence="4" id="KW-1185">Reference proteome</keyword>
<keyword evidence="1" id="KW-0808">Transferase</keyword>
<dbReference type="InterPro" id="IPR026634">
    <property type="entry name" value="TPST-like"/>
</dbReference>
<evidence type="ECO:0000256" key="2">
    <source>
        <dbReference type="PROSITE-ProRule" id="PRU00339"/>
    </source>
</evidence>
<organism evidence="3 4">
    <name type="scientific">Sphingomonas limnosediminicola</name>
    <dbReference type="NCBI Taxonomy" id="940133"/>
    <lineage>
        <taxon>Bacteria</taxon>
        <taxon>Pseudomonadati</taxon>
        <taxon>Pseudomonadota</taxon>
        <taxon>Alphaproteobacteria</taxon>
        <taxon>Sphingomonadales</taxon>
        <taxon>Sphingomonadaceae</taxon>
        <taxon>Sphingomonas</taxon>
    </lineage>
</organism>
<dbReference type="SUPFAM" id="SSF52540">
    <property type="entry name" value="P-loop containing nucleoside triphosphate hydrolases"/>
    <property type="match status" value="1"/>
</dbReference>
<dbReference type="SUPFAM" id="SSF48452">
    <property type="entry name" value="TPR-like"/>
    <property type="match status" value="1"/>
</dbReference>
<dbReference type="Pfam" id="PF14559">
    <property type="entry name" value="TPR_19"/>
    <property type="match status" value="1"/>
</dbReference>
<dbReference type="SMART" id="SM00028">
    <property type="entry name" value="TPR"/>
    <property type="match status" value="2"/>
</dbReference>
<dbReference type="InterPro" id="IPR019734">
    <property type="entry name" value="TPR_rpt"/>
</dbReference>
<comment type="caution">
    <text evidence="3">The sequence shown here is derived from an EMBL/GenBank/DDBJ whole genome shotgun (WGS) entry which is preliminary data.</text>
</comment>
<evidence type="ECO:0000256" key="1">
    <source>
        <dbReference type="ARBA" id="ARBA00022679"/>
    </source>
</evidence>
<dbReference type="PANTHER" id="PTHR12788:SF10">
    <property type="entry name" value="PROTEIN-TYROSINE SULFOTRANSFERASE"/>
    <property type="match status" value="1"/>
</dbReference>
<dbReference type="PROSITE" id="PS50005">
    <property type="entry name" value="TPR"/>
    <property type="match status" value="1"/>
</dbReference>
<dbReference type="Proteomes" id="UP001500827">
    <property type="component" value="Unassembled WGS sequence"/>
</dbReference>
<dbReference type="Gene3D" id="1.25.40.10">
    <property type="entry name" value="Tetratricopeptide repeat domain"/>
    <property type="match status" value="2"/>
</dbReference>
<dbReference type="Pfam" id="PF13469">
    <property type="entry name" value="Sulfotransfer_3"/>
    <property type="match status" value="1"/>
</dbReference>
<evidence type="ECO:0000313" key="4">
    <source>
        <dbReference type="Proteomes" id="UP001500827"/>
    </source>
</evidence>
<dbReference type="Pfam" id="PF13432">
    <property type="entry name" value="TPR_16"/>
    <property type="match status" value="1"/>
</dbReference>
<dbReference type="PANTHER" id="PTHR12788">
    <property type="entry name" value="PROTEIN-TYROSINE SULFOTRANSFERASE 2"/>
    <property type="match status" value="1"/>
</dbReference>
<accession>A0ABP7L7R1</accession>
<dbReference type="Gene3D" id="3.40.50.300">
    <property type="entry name" value="P-loop containing nucleotide triphosphate hydrolases"/>
    <property type="match status" value="1"/>
</dbReference>
<protein>
    <submittedName>
        <fullName evidence="3">Tetratricopeptide repeat-containing sulfotransferase family protein</fullName>
    </submittedName>
</protein>
<dbReference type="EMBL" id="BAABBM010000001">
    <property type="protein sequence ID" value="GAA3896431.1"/>
    <property type="molecule type" value="Genomic_DNA"/>
</dbReference>